<gene>
    <name evidence="2" type="ORF">BOO71_0008956</name>
</gene>
<accession>A0A1U7NWX5</accession>
<feature type="chain" id="PRO_5013069756" description="Lipoprotein" evidence="1">
    <location>
        <begin position="27"/>
        <end position="243"/>
    </location>
</feature>
<protein>
    <recommendedName>
        <fullName evidence="4">Lipoprotein</fullName>
    </recommendedName>
</protein>
<evidence type="ECO:0008006" key="4">
    <source>
        <dbReference type="Google" id="ProtNLM"/>
    </source>
</evidence>
<sequence length="243" mass="25985">MFNQNNLKRPAATFAAVVGLSLVLSACGGGGGTTPEPDPKPPTEQMGLIKGQIIPNLTARVRAEEPALSTGVSAEGKFDLPLPDAQAMKTTYQDSLIKATDLFGLCDKVTTDASAALRVRPINKLLTDNNATLISPVNTNPDIYSYKSWVFSEVDSSFTFTGNCVGLDDVTANVVLKRGWNVFDTQVNTKTRKTTYALATMPAPLATDYTSWIKSSGGTSTSAQSLGANILEPWKNLSEYQGR</sequence>
<keyword evidence="3" id="KW-1185">Reference proteome</keyword>
<dbReference type="OrthoDB" id="65060at2"/>
<evidence type="ECO:0000256" key="1">
    <source>
        <dbReference type="SAM" id="SignalP"/>
    </source>
</evidence>
<evidence type="ECO:0000313" key="3">
    <source>
        <dbReference type="Proteomes" id="UP000186607"/>
    </source>
</evidence>
<comment type="caution">
    <text evidence="2">The sequence shown here is derived from an EMBL/GenBank/DDBJ whole genome shotgun (WGS) entry which is preliminary data.</text>
</comment>
<proteinExistence type="predicted"/>
<dbReference type="AlphaFoldDB" id="A0A1U7NWX5"/>
<name>A0A1U7NWX5_9DEIO</name>
<dbReference type="Proteomes" id="UP000186607">
    <property type="component" value="Unassembled WGS sequence"/>
</dbReference>
<dbReference type="RefSeq" id="WP_075833873.1">
    <property type="nucleotide sequence ID" value="NZ_MSTI01000102.1"/>
</dbReference>
<evidence type="ECO:0000313" key="2">
    <source>
        <dbReference type="EMBL" id="OLV17407.1"/>
    </source>
</evidence>
<organism evidence="2 3">
    <name type="scientific">Deinococcus marmoris</name>
    <dbReference type="NCBI Taxonomy" id="249408"/>
    <lineage>
        <taxon>Bacteria</taxon>
        <taxon>Thermotogati</taxon>
        <taxon>Deinococcota</taxon>
        <taxon>Deinococci</taxon>
        <taxon>Deinococcales</taxon>
        <taxon>Deinococcaceae</taxon>
        <taxon>Deinococcus</taxon>
    </lineage>
</organism>
<dbReference type="EMBL" id="MSTI01000102">
    <property type="protein sequence ID" value="OLV17407.1"/>
    <property type="molecule type" value="Genomic_DNA"/>
</dbReference>
<keyword evidence="1" id="KW-0732">Signal</keyword>
<reference evidence="2 3" key="1">
    <citation type="submission" date="2017-01" db="EMBL/GenBank/DDBJ databases">
        <title>Genome Analysis of Deinococcus marmoris KOPRI26562.</title>
        <authorList>
            <person name="Kim J.H."/>
            <person name="Oh H.-M."/>
        </authorList>
    </citation>
    <scope>NUCLEOTIDE SEQUENCE [LARGE SCALE GENOMIC DNA]</scope>
    <source>
        <strain evidence="2 3">KOPRI26562</strain>
    </source>
</reference>
<feature type="signal peptide" evidence="1">
    <location>
        <begin position="1"/>
        <end position="26"/>
    </location>
</feature>